<feature type="compositionally biased region" description="Polar residues" evidence="1">
    <location>
        <begin position="59"/>
        <end position="76"/>
    </location>
</feature>
<feature type="compositionally biased region" description="Polar residues" evidence="1">
    <location>
        <begin position="17"/>
        <end position="47"/>
    </location>
</feature>
<name>A0ABX8DGG6_9GAMM</name>
<feature type="region of interest" description="Disordered" evidence="1">
    <location>
        <begin position="59"/>
        <end position="91"/>
    </location>
</feature>
<gene>
    <name evidence="2" type="ORF">KHX94_17030</name>
</gene>
<dbReference type="Pfam" id="PF14282">
    <property type="entry name" value="FlxA"/>
    <property type="match status" value="1"/>
</dbReference>
<proteinExistence type="predicted"/>
<dbReference type="InterPro" id="IPR025577">
    <property type="entry name" value="FlxA"/>
</dbReference>
<evidence type="ECO:0000256" key="1">
    <source>
        <dbReference type="SAM" id="MobiDB-lite"/>
    </source>
</evidence>
<organism evidence="2 3">
    <name type="scientific">Shewanella dokdonensis</name>
    <dbReference type="NCBI Taxonomy" id="712036"/>
    <lineage>
        <taxon>Bacteria</taxon>
        <taxon>Pseudomonadati</taxon>
        <taxon>Pseudomonadota</taxon>
        <taxon>Gammaproteobacteria</taxon>
        <taxon>Alteromonadales</taxon>
        <taxon>Shewanellaceae</taxon>
        <taxon>Shewanella</taxon>
    </lineage>
</organism>
<evidence type="ECO:0000313" key="2">
    <source>
        <dbReference type="EMBL" id="QVK22867.1"/>
    </source>
</evidence>
<sequence>MNVNGLNQLGSQSSSLKSMTVNITTDDNATSTPISNDSSSNGDTKDTVSISADALKALSSDNGATMHNNATQAQTKADSSSEDSADPAAKIEKQIKELKQQLKELQQQLQELRGDNSKQADTQRQQLQAQIGMINGQIVMLTNQKANLAKSE</sequence>
<accession>A0ABX8DGG6</accession>
<dbReference type="EMBL" id="CP074572">
    <property type="protein sequence ID" value="QVK22867.1"/>
    <property type="molecule type" value="Genomic_DNA"/>
</dbReference>
<keyword evidence="3" id="KW-1185">Reference proteome</keyword>
<feature type="compositionally biased region" description="Low complexity" evidence="1">
    <location>
        <begin position="1"/>
        <end position="16"/>
    </location>
</feature>
<evidence type="ECO:0000313" key="3">
    <source>
        <dbReference type="Proteomes" id="UP000676428"/>
    </source>
</evidence>
<reference evidence="2 3" key="1">
    <citation type="journal article" date="2012" name="Int. J. Syst. Evol. Microbiol.">
        <title>Shewanella dokdonensis sp. nov., isolated from seawater.</title>
        <authorList>
            <person name="Sung H.R."/>
            <person name="Yoon J.H."/>
            <person name="Ghim S.Y."/>
        </authorList>
    </citation>
    <scope>NUCLEOTIDE SEQUENCE [LARGE SCALE GENOMIC DNA]</scope>
    <source>
        <strain evidence="2 3">DSM 23626</strain>
    </source>
</reference>
<dbReference type="Proteomes" id="UP000676428">
    <property type="component" value="Chromosome"/>
</dbReference>
<dbReference type="RefSeq" id="WP_213681514.1">
    <property type="nucleotide sequence ID" value="NZ_CP074572.1"/>
</dbReference>
<feature type="region of interest" description="Disordered" evidence="1">
    <location>
        <begin position="1"/>
        <end position="47"/>
    </location>
</feature>
<protein>
    <submittedName>
        <fullName evidence="2">FlxA-like family protein</fullName>
    </submittedName>
</protein>